<accession>A0AAD7H3E5</accession>
<evidence type="ECO:0000313" key="2">
    <source>
        <dbReference type="Proteomes" id="UP001221757"/>
    </source>
</evidence>
<comment type="caution">
    <text evidence="1">The sequence shown here is derived from an EMBL/GenBank/DDBJ whole genome shotgun (WGS) entry which is preliminary data.</text>
</comment>
<sequence length="132" mass="14505">MRLGLVNYYNQHGHKVHLTRARPAEGNSQMLGSFAETYDYVLLDGRRLAPTTRSKRRSAGSSIIQFQFNGEPYAGEIRVIFRHKQTGPAPVDYDDNGSGAVPSTVSTAFKADTCTSQFPSTLLAYGMGNSTR</sequence>
<reference evidence="1" key="1">
    <citation type="submission" date="2023-03" db="EMBL/GenBank/DDBJ databases">
        <title>Massive genome expansion in bonnet fungi (Mycena s.s.) driven by repeated elements and novel gene families across ecological guilds.</title>
        <authorList>
            <consortium name="Lawrence Berkeley National Laboratory"/>
            <person name="Harder C.B."/>
            <person name="Miyauchi S."/>
            <person name="Viragh M."/>
            <person name="Kuo A."/>
            <person name="Thoen E."/>
            <person name="Andreopoulos B."/>
            <person name="Lu D."/>
            <person name="Skrede I."/>
            <person name="Drula E."/>
            <person name="Henrissat B."/>
            <person name="Morin E."/>
            <person name="Kohler A."/>
            <person name="Barry K."/>
            <person name="LaButti K."/>
            <person name="Morin E."/>
            <person name="Salamov A."/>
            <person name="Lipzen A."/>
            <person name="Mereny Z."/>
            <person name="Hegedus B."/>
            <person name="Baldrian P."/>
            <person name="Stursova M."/>
            <person name="Weitz H."/>
            <person name="Taylor A."/>
            <person name="Grigoriev I.V."/>
            <person name="Nagy L.G."/>
            <person name="Martin F."/>
            <person name="Kauserud H."/>
        </authorList>
    </citation>
    <scope>NUCLEOTIDE SEQUENCE</scope>
    <source>
        <strain evidence="1">CBHHK067</strain>
    </source>
</reference>
<protein>
    <submittedName>
        <fullName evidence="1">Uncharacterized protein</fullName>
    </submittedName>
</protein>
<dbReference type="Proteomes" id="UP001221757">
    <property type="component" value="Unassembled WGS sequence"/>
</dbReference>
<dbReference type="AlphaFoldDB" id="A0AAD7H3E5"/>
<dbReference type="EMBL" id="JARKIE010000001">
    <property type="protein sequence ID" value="KAJ7710878.1"/>
    <property type="molecule type" value="Genomic_DNA"/>
</dbReference>
<evidence type="ECO:0000313" key="1">
    <source>
        <dbReference type="EMBL" id="KAJ7710878.1"/>
    </source>
</evidence>
<proteinExistence type="predicted"/>
<keyword evidence="2" id="KW-1185">Reference proteome</keyword>
<gene>
    <name evidence="1" type="ORF">B0H17DRAFT_1123966</name>
</gene>
<organism evidence="1 2">
    <name type="scientific">Mycena rosella</name>
    <name type="common">Pink bonnet</name>
    <name type="synonym">Agaricus rosellus</name>
    <dbReference type="NCBI Taxonomy" id="1033263"/>
    <lineage>
        <taxon>Eukaryota</taxon>
        <taxon>Fungi</taxon>
        <taxon>Dikarya</taxon>
        <taxon>Basidiomycota</taxon>
        <taxon>Agaricomycotina</taxon>
        <taxon>Agaricomycetes</taxon>
        <taxon>Agaricomycetidae</taxon>
        <taxon>Agaricales</taxon>
        <taxon>Marasmiineae</taxon>
        <taxon>Mycenaceae</taxon>
        <taxon>Mycena</taxon>
    </lineage>
</organism>
<name>A0AAD7H3E5_MYCRO</name>